<feature type="compositionally biased region" description="Basic and acidic residues" evidence="3">
    <location>
        <begin position="418"/>
        <end position="447"/>
    </location>
</feature>
<feature type="region of interest" description="Disordered" evidence="3">
    <location>
        <begin position="1"/>
        <end position="144"/>
    </location>
</feature>
<dbReference type="AlphaFoldDB" id="A0A3B3QTL4"/>
<feature type="region of interest" description="Disordered" evidence="3">
    <location>
        <begin position="609"/>
        <end position="644"/>
    </location>
</feature>
<protein>
    <submittedName>
        <fullName evidence="5">Lebercilin LCA5</fullName>
    </submittedName>
</protein>
<dbReference type="GO" id="GO:0005930">
    <property type="term" value="C:axoneme"/>
    <property type="evidence" value="ECO:0007669"/>
    <property type="project" value="TreeGrafter"/>
</dbReference>
<accession>A0A3B3QTL4</accession>
<evidence type="ECO:0000256" key="1">
    <source>
        <dbReference type="ARBA" id="ARBA00010229"/>
    </source>
</evidence>
<evidence type="ECO:0000259" key="4">
    <source>
        <dbReference type="Pfam" id="PF15619"/>
    </source>
</evidence>
<evidence type="ECO:0000313" key="5">
    <source>
        <dbReference type="Ensembl" id="ENSPKIP00000008756.1"/>
    </source>
</evidence>
<feature type="domain" description="Lebercilin" evidence="4">
    <location>
        <begin position="148"/>
        <end position="340"/>
    </location>
</feature>
<name>A0A3B3QTL4_9TELE</name>
<feature type="region of interest" description="Disordered" evidence="3">
    <location>
        <begin position="565"/>
        <end position="595"/>
    </location>
</feature>
<dbReference type="InterPro" id="IPR028933">
    <property type="entry name" value="Lebercilin_dom"/>
</dbReference>
<keyword evidence="2" id="KW-0175">Coiled coil</keyword>
<evidence type="ECO:0000256" key="3">
    <source>
        <dbReference type="SAM" id="MobiDB-lite"/>
    </source>
</evidence>
<dbReference type="GO" id="GO:0045494">
    <property type="term" value="P:photoreceptor cell maintenance"/>
    <property type="evidence" value="ECO:0007669"/>
    <property type="project" value="Ensembl"/>
</dbReference>
<feature type="compositionally biased region" description="Low complexity" evidence="3">
    <location>
        <begin position="75"/>
        <end position="90"/>
    </location>
</feature>
<organism evidence="5 6">
    <name type="scientific">Paramormyrops kingsleyae</name>
    <dbReference type="NCBI Taxonomy" id="1676925"/>
    <lineage>
        <taxon>Eukaryota</taxon>
        <taxon>Metazoa</taxon>
        <taxon>Chordata</taxon>
        <taxon>Craniata</taxon>
        <taxon>Vertebrata</taxon>
        <taxon>Euteleostomi</taxon>
        <taxon>Actinopterygii</taxon>
        <taxon>Neopterygii</taxon>
        <taxon>Teleostei</taxon>
        <taxon>Osteoglossocephala</taxon>
        <taxon>Osteoglossomorpha</taxon>
        <taxon>Osteoglossiformes</taxon>
        <taxon>Mormyridae</taxon>
        <taxon>Paramormyrops</taxon>
    </lineage>
</organism>
<dbReference type="STRING" id="1676925.ENSPKIP00000008756"/>
<dbReference type="OrthoDB" id="2123794at2759"/>
<dbReference type="Ensembl" id="ENSPKIT00000032848.1">
    <property type="protein sequence ID" value="ENSPKIP00000008763.1"/>
    <property type="gene ID" value="ENSPKIG00000024115.1"/>
</dbReference>
<dbReference type="Ensembl" id="ENSPKIT00000032841.1">
    <property type="protein sequence ID" value="ENSPKIP00000008756.1"/>
    <property type="gene ID" value="ENSPKIG00000024115.1"/>
</dbReference>
<dbReference type="GO" id="GO:0035845">
    <property type="term" value="P:photoreceptor cell outer segment organization"/>
    <property type="evidence" value="ECO:0007669"/>
    <property type="project" value="Ensembl"/>
</dbReference>
<feature type="region of interest" description="Disordered" evidence="3">
    <location>
        <begin position="671"/>
        <end position="701"/>
    </location>
</feature>
<proteinExistence type="inferred from homology"/>
<dbReference type="Pfam" id="PF15619">
    <property type="entry name" value="Lebercilin"/>
    <property type="match status" value="1"/>
</dbReference>
<evidence type="ECO:0000256" key="2">
    <source>
        <dbReference type="ARBA" id="ARBA00023054"/>
    </source>
</evidence>
<dbReference type="InterPro" id="IPR026188">
    <property type="entry name" value="Lebercilin-like"/>
</dbReference>
<dbReference type="Proteomes" id="UP000261540">
    <property type="component" value="Unplaced"/>
</dbReference>
<dbReference type="GeneTree" id="ENSGT00560000077266"/>
<reference evidence="5" key="1">
    <citation type="submission" date="2025-05" db="UniProtKB">
        <authorList>
            <consortium name="Ensembl"/>
        </authorList>
    </citation>
    <scope>IDENTIFICATION</scope>
</reference>
<feature type="compositionally biased region" description="Basic and acidic residues" evidence="3">
    <location>
        <begin position="499"/>
        <end position="518"/>
    </location>
</feature>
<feature type="region of interest" description="Disordered" evidence="3">
    <location>
        <begin position="410"/>
        <end position="519"/>
    </location>
</feature>
<evidence type="ECO:0000313" key="6">
    <source>
        <dbReference type="Proteomes" id="UP000261540"/>
    </source>
</evidence>
<feature type="compositionally biased region" description="Basic residues" evidence="3">
    <location>
        <begin position="110"/>
        <end position="121"/>
    </location>
</feature>
<comment type="similarity">
    <text evidence="1">Belongs to the LCA5 family.</text>
</comment>
<feature type="compositionally biased region" description="Basic and acidic residues" evidence="3">
    <location>
        <begin position="571"/>
        <end position="583"/>
    </location>
</feature>
<dbReference type="GO" id="GO:0042073">
    <property type="term" value="P:intraciliary transport"/>
    <property type="evidence" value="ECO:0007669"/>
    <property type="project" value="TreeGrafter"/>
</dbReference>
<sequence length="732" mass="82443">MHQSSEDNLDGDRKRNSSGSMTRNSESSSKSKSGDNKKRNGKRSPASNEARTRRRDASHGDRNSGSYYSEDYENSSASGCSLSASSHSLSPVPRSLAPTKRVSSSPLRKPGLRKSGSRHLRPGAPPQQGGGRSQSLNKDPSPKDLDLVTKRMLSARLLKINELKNELAETQMRLQQLQQENKVLRQLQLRQERALQRFEDTESEIAQLLSRHNSEVHALRERLRRSQERERATDRQQREAQEELSRCRAALQKLRRLAEERHLGEREELARKLEQVEGRLADSDRRVKDLERNLELTSSSLQRQLTAERRKTHEALEEAKGLREELERLCHKLKEKERELDTRNIYANRMKPAHRKEAESSTKKRAPPTSATKEVQTEDRMFSLEFPTPPPAITDRKEPPRRDEYLSMKVQQEASEGENWHKVGREKEEEVHREQEMENVRRLRGDKGPTPSSAVSPLTEAADSRMSMSNTWRRQGEPTLLGEDEGRRRWGHDSPPVQEKQEGEKRVRSQEALEERSRKNQLLAKMKEIDLQGRDANTDMIVSGVSEHQPGWTPPQSIFSLTDPGENLQDGGREPLRKSEPLGKRGLRTLGSNEDLSFGNYTPSFGRPAPRAGLVNLAGPRSDGLEERSQDNPGVAGAPAKERKSNLMEQLFGTGASPNMPGRLEVLSFSRAPLGEGSAGKSTETNGKRGDFFPFSGDPSTGYGRGTIQVAESRPAVRAIASFDDEIEEVTL</sequence>
<feature type="region of interest" description="Disordered" evidence="3">
    <location>
        <begin position="220"/>
        <end position="241"/>
    </location>
</feature>
<dbReference type="PANTHER" id="PTHR16650:SF10">
    <property type="entry name" value="LEBERCILIN"/>
    <property type="match status" value="1"/>
</dbReference>
<keyword evidence="6" id="KW-1185">Reference proteome</keyword>
<dbReference type="PANTHER" id="PTHR16650">
    <property type="entry name" value="C21ORF13-RELATED"/>
    <property type="match status" value="1"/>
</dbReference>
<feature type="region of interest" description="Disordered" evidence="3">
    <location>
        <begin position="351"/>
        <end position="378"/>
    </location>
</feature>